<keyword evidence="7 13" id="KW-0418">Kinase</keyword>
<evidence type="ECO:0000256" key="9">
    <source>
        <dbReference type="ARBA" id="ARBA00023136"/>
    </source>
</evidence>
<evidence type="ECO:0000256" key="5">
    <source>
        <dbReference type="ARBA" id="ARBA00022679"/>
    </source>
</evidence>
<feature type="transmembrane region" description="Helical" evidence="10">
    <location>
        <begin position="7"/>
        <end position="29"/>
    </location>
</feature>
<evidence type="ECO:0000256" key="7">
    <source>
        <dbReference type="ARBA" id="ARBA00022777"/>
    </source>
</evidence>
<evidence type="ECO:0000256" key="1">
    <source>
        <dbReference type="ARBA" id="ARBA00000085"/>
    </source>
</evidence>
<organism evidence="13 14">
    <name type="scientific">Helicobacter ibis</name>
    <dbReference type="NCBI Taxonomy" id="2962633"/>
    <lineage>
        <taxon>Bacteria</taxon>
        <taxon>Pseudomonadati</taxon>
        <taxon>Campylobacterota</taxon>
        <taxon>Epsilonproteobacteria</taxon>
        <taxon>Campylobacterales</taxon>
        <taxon>Helicobacteraceae</taxon>
        <taxon>Helicobacter</taxon>
    </lineage>
</organism>
<evidence type="ECO:0000256" key="8">
    <source>
        <dbReference type="ARBA" id="ARBA00022989"/>
    </source>
</evidence>
<evidence type="ECO:0000256" key="6">
    <source>
        <dbReference type="ARBA" id="ARBA00022692"/>
    </source>
</evidence>
<dbReference type="Gene3D" id="1.10.287.130">
    <property type="match status" value="1"/>
</dbReference>
<dbReference type="CDD" id="cd00082">
    <property type="entry name" value="HisKA"/>
    <property type="match status" value="1"/>
</dbReference>
<dbReference type="NCBIfam" id="NF038389">
    <property type="entry name" value="ArsS_fam_HK"/>
    <property type="match status" value="1"/>
</dbReference>
<evidence type="ECO:0000256" key="10">
    <source>
        <dbReference type="SAM" id="Phobius"/>
    </source>
</evidence>
<evidence type="ECO:0000256" key="3">
    <source>
        <dbReference type="ARBA" id="ARBA00012438"/>
    </source>
</evidence>
<dbReference type="InterPro" id="IPR003594">
    <property type="entry name" value="HATPase_dom"/>
</dbReference>
<reference evidence="13 14" key="1">
    <citation type="submission" date="2023-01" db="EMBL/GenBank/DDBJ databases">
        <title>Description of Helicobacter ibis sp. nov. isolated from faecal droppings of black-faced ibis (Theristicus melanopis).</title>
        <authorList>
            <person name="Lopez-Cantillo M."/>
            <person name="Vidal-Veuthey B."/>
            <person name="Mella A."/>
            <person name="De La Haba R."/>
            <person name="Collado L."/>
        </authorList>
    </citation>
    <scope>NUCLEOTIDE SEQUENCE [LARGE SCALE GENOMIC DNA]</scope>
    <source>
        <strain evidence="13 14">A82</strain>
    </source>
</reference>
<keyword evidence="5" id="KW-0808">Transferase</keyword>
<dbReference type="RefSeq" id="WP_271021504.1">
    <property type="nucleotide sequence ID" value="NZ_JAQHXR010000003.1"/>
</dbReference>
<dbReference type="PROSITE" id="PS50885">
    <property type="entry name" value="HAMP"/>
    <property type="match status" value="1"/>
</dbReference>
<dbReference type="SMART" id="SM00388">
    <property type="entry name" value="HisKA"/>
    <property type="match status" value="1"/>
</dbReference>
<dbReference type="Gene3D" id="3.30.565.10">
    <property type="entry name" value="Histidine kinase-like ATPase, C-terminal domain"/>
    <property type="match status" value="1"/>
</dbReference>
<proteinExistence type="predicted"/>
<dbReference type="SMART" id="SM00304">
    <property type="entry name" value="HAMP"/>
    <property type="match status" value="1"/>
</dbReference>
<dbReference type="SMART" id="SM00387">
    <property type="entry name" value="HATPase_c"/>
    <property type="match status" value="1"/>
</dbReference>
<feature type="transmembrane region" description="Helical" evidence="10">
    <location>
        <begin position="132"/>
        <end position="155"/>
    </location>
</feature>
<comment type="catalytic activity">
    <reaction evidence="1">
        <text>ATP + protein L-histidine = ADP + protein N-phospho-L-histidine.</text>
        <dbReference type="EC" id="2.7.13.3"/>
    </reaction>
</comment>
<dbReference type="GO" id="GO:0016301">
    <property type="term" value="F:kinase activity"/>
    <property type="evidence" value="ECO:0007669"/>
    <property type="project" value="UniProtKB-KW"/>
</dbReference>
<accession>A0ABT4VER1</accession>
<name>A0ABT4VER1_9HELI</name>
<evidence type="ECO:0000259" key="11">
    <source>
        <dbReference type="PROSITE" id="PS50109"/>
    </source>
</evidence>
<dbReference type="InterPro" id="IPR036097">
    <property type="entry name" value="HisK_dim/P_sf"/>
</dbReference>
<evidence type="ECO:0000313" key="13">
    <source>
        <dbReference type="EMBL" id="MDA3969179.1"/>
    </source>
</evidence>
<sequence length="416" mass="48492">MFKTSIFIKITILFVVAIFFLGASSYYFIREEINNEMLNNQLKYNQFLATINQLVRFGGNIDLIEKYLHELDLNEINDSDILRKFSHHLANNLEYGVYAKIIKDDHAVYLLLQTPTSWSLYGDFHTTKLLNYYILTFVGFFVVVFLFGLVIKSILPLKILRREIRKFANGDTNISIPIKQYDEIGEVADEFNHAVEKINALNNSRKLFLRAIMHELKTPITKGRITAEMLEDSVYKDRLCSVFIRLNSLIDEFANIEKLSSKNHALNKHSYYLSEILDKVFSMLLLDSQQVREYFILPEDEYLLYVDFEMISLAVKNLLDNALKYKTHGRVEIIVNDRDVLIKNYGIELKGDFKDYSKPFFKQDSNPSGGFGLGIYIVNSTLESQELKLEYKHSNGYNIFTIKQVVQNFCRKEKDV</sequence>
<dbReference type="PANTHER" id="PTHR45528:SF12">
    <property type="entry name" value="SENSOR HISTIDINE KINASE ARSS"/>
    <property type="match status" value="1"/>
</dbReference>
<keyword evidence="9 10" id="KW-0472">Membrane</keyword>
<dbReference type="SUPFAM" id="SSF47384">
    <property type="entry name" value="Homodimeric domain of signal transducing histidine kinase"/>
    <property type="match status" value="1"/>
</dbReference>
<comment type="caution">
    <text evidence="13">The sequence shown here is derived from an EMBL/GenBank/DDBJ whole genome shotgun (WGS) entry which is preliminary data.</text>
</comment>
<comment type="subcellular location">
    <subcellularLocation>
        <location evidence="2">Membrane</location>
        <topology evidence="2">Multi-pass membrane protein</topology>
    </subcellularLocation>
</comment>
<keyword evidence="14" id="KW-1185">Reference proteome</keyword>
<dbReference type="InterPro" id="IPR047994">
    <property type="entry name" value="ArsS-like"/>
</dbReference>
<feature type="domain" description="HAMP" evidence="12">
    <location>
        <begin position="156"/>
        <end position="203"/>
    </location>
</feature>
<keyword evidence="6 10" id="KW-0812">Transmembrane</keyword>
<dbReference type="PANTHER" id="PTHR45528">
    <property type="entry name" value="SENSOR HISTIDINE KINASE CPXA"/>
    <property type="match status" value="1"/>
</dbReference>
<evidence type="ECO:0000259" key="12">
    <source>
        <dbReference type="PROSITE" id="PS50885"/>
    </source>
</evidence>
<dbReference type="Pfam" id="PF00672">
    <property type="entry name" value="HAMP"/>
    <property type="match status" value="1"/>
</dbReference>
<protein>
    <recommendedName>
        <fullName evidence="3">histidine kinase</fullName>
        <ecNumber evidence="3">2.7.13.3</ecNumber>
    </recommendedName>
</protein>
<dbReference type="InterPro" id="IPR003660">
    <property type="entry name" value="HAMP_dom"/>
</dbReference>
<dbReference type="PROSITE" id="PS50109">
    <property type="entry name" value="HIS_KIN"/>
    <property type="match status" value="1"/>
</dbReference>
<feature type="domain" description="Histidine kinase" evidence="11">
    <location>
        <begin position="211"/>
        <end position="408"/>
    </location>
</feature>
<dbReference type="InterPro" id="IPR036890">
    <property type="entry name" value="HATPase_C_sf"/>
</dbReference>
<evidence type="ECO:0000313" key="14">
    <source>
        <dbReference type="Proteomes" id="UP001210261"/>
    </source>
</evidence>
<evidence type="ECO:0000256" key="2">
    <source>
        <dbReference type="ARBA" id="ARBA00004141"/>
    </source>
</evidence>
<keyword evidence="8 10" id="KW-1133">Transmembrane helix</keyword>
<evidence type="ECO:0000256" key="4">
    <source>
        <dbReference type="ARBA" id="ARBA00022553"/>
    </source>
</evidence>
<dbReference type="EC" id="2.7.13.3" evidence="3"/>
<dbReference type="InterPro" id="IPR003661">
    <property type="entry name" value="HisK_dim/P_dom"/>
</dbReference>
<dbReference type="CDD" id="cd06225">
    <property type="entry name" value="HAMP"/>
    <property type="match status" value="1"/>
</dbReference>
<dbReference type="InterPro" id="IPR050398">
    <property type="entry name" value="HssS/ArlS-like"/>
</dbReference>
<dbReference type="SUPFAM" id="SSF158472">
    <property type="entry name" value="HAMP domain-like"/>
    <property type="match status" value="1"/>
</dbReference>
<keyword evidence="4" id="KW-0597">Phosphoprotein</keyword>
<gene>
    <name evidence="13" type="ORF">PF021_05750</name>
</gene>
<dbReference type="Proteomes" id="UP001210261">
    <property type="component" value="Unassembled WGS sequence"/>
</dbReference>
<dbReference type="EMBL" id="JAQHXR010000003">
    <property type="protein sequence ID" value="MDA3969179.1"/>
    <property type="molecule type" value="Genomic_DNA"/>
</dbReference>
<dbReference type="Pfam" id="PF02518">
    <property type="entry name" value="HATPase_c"/>
    <property type="match status" value="1"/>
</dbReference>
<dbReference type="InterPro" id="IPR005467">
    <property type="entry name" value="His_kinase_dom"/>
</dbReference>
<dbReference type="SUPFAM" id="SSF55874">
    <property type="entry name" value="ATPase domain of HSP90 chaperone/DNA topoisomerase II/histidine kinase"/>
    <property type="match status" value="1"/>
</dbReference>